<comment type="caution">
    <text evidence="4">The sequence shown here is derived from an EMBL/GenBank/DDBJ whole genome shotgun (WGS) entry which is preliminary data.</text>
</comment>
<dbReference type="Proteomes" id="UP000559027">
    <property type="component" value="Unassembled WGS sequence"/>
</dbReference>
<proteinExistence type="predicted"/>
<evidence type="ECO:0000256" key="2">
    <source>
        <dbReference type="SAM" id="MobiDB-lite"/>
    </source>
</evidence>
<evidence type="ECO:0000313" key="4">
    <source>
        <dbReference type="EMBL" id="KAF5355171.1"/>
    </source>
</evidence>
<feature type="region of interest" description="Disordered" evidence="2">
    <location>
        <begin position="180"/>
        <end position="224"/>
    </location>
</feature>
<feature type="compositionally biased region" description="Basic and acidic residues" evidence="2">
    <location>
        <begin position="208"/>
        <end position="222"/>
    </location>
</feature>
<evidence type="ECO:0000256" key="1">
    <source>
        <dbReference type="PROSITE-ProRule" id="PRU00108"/>
    </source>
</evidence>
<comment type="subcellular location">
    <subcellularLocation>
        <location evidence="1">Nucleus</location>
    </subcellularLocation>
</comment>
<dbReference type="EMBL" id="JAACJO010000008">
    <property type="protein sequence ID" value="KAF5355171.1"/>
    <property type="molecule type" value="Genomic_DNA"/>
</dbReference>
<keyword evidence="1" id="KW-0238">DNA-binding</keyword>
<dbReference type="CDD" id="cd00086">
    <property type="entry name" value="homeodomain"/>
    <property type="match status" value="1"/>
</dbReference>
<dbReference type="GO" id="GO:0003677">
    <property type="term" value="F:DNA binding"/>
    <property type="evidence" value="ECO:0007669"/>
    <property type="project" value="UniProtKB-UniRule"/>
</dbReference>
<evidence type="ECO:0000259" key="3">
    <source>
        <dbReference type="PROSITE" id="PS50071"/>
    </source>
</evidence>
<accession>A0A8H5D9K0</accession>
<protein>
    <recommendedName>
        <fullName evidence="3">Homeobox domain-containing protein</fullName>
    </recommendedName>
</protein>
<dbReference type="OrthoDB" id="2646043at2759"/>
<gene>
    <name evidence="4" type="ORF">D9756_005694</name>
</gene>
<keyword evidence="1" id="KW-0539">Nucleus</keyword>
<name>A0A8H5D9K0_9AGAR</name>
<organism evidence="4 5">
    <name type="scientific">Leucocoprinus leucothites</name>
    <dbReference type="NCBI Taxonomy" id="201217"/>
    <lineage>
        <taxon>Eukaryota</taxon>
        <taxon>Fungi</taxon>
        <taxon>Dikarya</taxon>
        <taxon>Basidiomycota</taxon>
        <taxon>Agaricomycotina</taxon>
        <taxon>Agaricomycetes</taxon>
        <taxon>Agaricomycetidae</taxon>
        <taxon>Agaricales</taxon>
        <taxon>Agaricineae</taxon>
        <taxon>Agaricaceae</taxon>
        <taxon>Leucocoprinus</taxon>
    </lineage>
</organism>
<feature type="region of interest" description="Disordered" evidence="2">
    <location>
        <begin position="301"/>
        <end position="323"/>
    </location>
</feature>
<dbReference type="AlphaFoldDB" id="A0A8H5D9K0"/>
<keyword evidence="5" id="KW-1185">Reference proteome</keyword>
<reference evidence="4 5" key="1">
    <citation type="journal article" date="2020" name="ISME J.">
        <title>Uncovering the hidden diversity of litter-decomposition mechanisms in mushroom-forming fungi.</title>
        <authorList>
            <person name="Floudas D."/>
            <person name="Bentzer J."/>
            <person name="Ahren D."/>
            <person name="Johansson T."/>
            <person name="Persson P."/>
            <person name="Tunlid A."/>
        </authorList>
    </citation>
    <scope>NUCLEOTIDE SEQUENCE [LARGE SCALE GENOMIC DNA]</scope>
    <source>
        <strain evidence="4 5">CBS 146.42</strain>
    </source>
</reference>
<feature type="DNA-binding region" description="Homeobox" evidence="1">
    <location>
        <begin position="17"/>
        <end position="86"/>
    </location>
</feature>
<sequence length="347" mass="37708">MSTSPVITTFTQGTMSEKKPRARLEKVGLAILEDYVLHHPDGTHPTTIAQKTLLEQVQKAQGNPNIKLLTIQNWFRRRRSKAQVTAAQFAGTPPISTSPLSNTPFSEENLRMLHTLVQNTPNPGPDLLDTWGTLFHVSQPVLQYTIACVLPSKFPPIQGQAPAPASNFSNAIDSIICTHSQRLPTPPDSSTPEPGIRNKQSFTTSPEACKDEIPSPVLEHRPLGSGGVRRINEASALPLVNHPSHSQLSPPLTPIVPAAKVNLKTPVTTQTTPTLDAEVAPHMKLTRTICSGVLTACANNATNADKPRPLPRTSAESEARFAPYRESLEKLSRSINFPPESTSSSFR</sequence>
<evidence type="ECO:0000313" key="5">
    <source>
        <dbReference type="Proteomes" id="UP000559027"/>
    </source>
</evidence>
<keyword evidence="1" id="KW-0371">Homeobox</keyword>
<feature type="compositionally biased region" description="Polar residues" evidence="2">
    <location>
        <begin position="190"/>
        <end position="206"/>
    </location>
</feature>
<dbReference type="GO" id="GO:0005634">
    <property type="term" value="C:nucleus"/>
    <property type="evidence" value="ECO:0007669"/>
    <property type="project" value="UniProtKB-SubCell"/>
</dbReference>
<dbReference type="InterPro" id="IPR001356">
    <property type="entry name" value="HD"/>
</dbReference>
<feature type="domain" description="Homeobox" evidence="3">
    <location>
        <begin position="15"/>
        <end position="85"/>
    </location>
</feature>
<dbReference type="PROSITE" id="PS50071">
    <property type="entry name" value="HOMEOBOX_2"/>
    <property type="match status" value="1"/>
</dbReference>